<reference evidence="1" key="2">
    <citation type="submission" date="2021-03" db="UniProtKB">
        <authorList>
            <consortium name="EnsemblPlants"/>
        </authorList>
    </citation>
    <scope>IDENTIFICATION</scope>
</reference>
<dbReference type="EMBL" id="UZAU01000073">
    <property type="status" value="NOT_ANNOTATED_CDS"/>
    <property type="molecule type" value="Genomic_DNA"/>
</dbReference>
<evidence type="ECO:0000313" key="2">
    <source>
        <dbReference type="Proteomes" id="UP000596661"/>
    </source>
</evidence>
<reference evidence="1" key="1">
    <citation type="submission" date="2018-11" db="EMBL/GenBank/DDBJ databases">
        <authorList>
            <person name="Grassa J C."/>
        </authorList>
    </citation>
    <scope>NUCLEOTIDE SEQUENCE [LARGE SCALE GENOMIC DNA]</scope>
</reference>
<keyword evidence="2" id="KW-1185">Reference proteome</keyword>
<accession>A0A803NLF4</accession>
<dbReference type="AlphaFoldDB" id="A0A803NLF4"/>
<protein>
    <submittedName>
        <fullName evidence="1">Uncharacterized protein</fullName>
    </submittedName>
</protein>
<sequence length="269" mass="29922">MFSTADIIDILSSDLEVLSREQDDLVADSNMYLSRLRDYLVESQNHIRFLESSLPPEPDTPSYFEVVGSSLGKECGITSVLSLVLEVPKVRAQAHKIPKRNRKYVARAYHCFYVSAGMTLPKQSMYPVAPRRPSSPYLPRRWGKMNSPSYLAKGVAFSKHIIVVDATLPLHPFFVDILASFGIAPLQLPSMAYVMLTCFAISFKGESDGYAPSTGASLKGQLCDEMNLGGFGYASIVSFDAFNAQHLFQDSFDPTKDFPQQSFDLDEFS</sequence>
<dbReference type="EnsemblPlants" id="evm.model.01.2504">
    <property type="protein sequence ID" value="cds.evm.model.01.2504"/>
    <property type="gene ID" value="evm.TU.01.2504"/>
</dbReference>
<dbReference type="Proteomes" id="UP000596661">
    <property type="component" value="Chromosome 1"/>
</dbReference>
<evidence type="ECO:0000313" key="1">
    <source>
        <dbReference type="EnsemblPlants" id="cds.evm.model.01.2504"/>
    </source>
</evidence>
<proteinExistence type="predicted"/>
<name>A0A803NLF4_CANSA</name>
<dbReference type="Gramene" id="evm.model.01.2504">
    <property type="protein sequence ID" value="cds.evm.model.01.2504"/>
    <property type="gene ID" value="evm.TU.01.2504"/>
</dbReference>
<organism evidence="1 2">
    <name type="scientific">Cannabis sativa</name>
    <name type="common">Hemp</name>
    <name type="synonym">Marijuana</name>
    <dbReference type="NCBI Taxonomy" id="3483"/>
    <lineage>
        <taxon>Eukaryota</taxon>
        <taxon>Viridiplantae</taxon>
        <taxon>Streptophyta</taxon>
        <taxon>Embryophyta</taxon>
        <taxon>Tracheophyta</taxon>
        <taxon>Spermatophyta</taxon>
        <taxon>Magnoliopsida</taxon>
        <taxon>eudicotyledons</taxon>
        <taxon>Gunneridae</taxon>
        <taxon>Pentapetalae</taxon>
        <taxon>rosids</taxon>
        <taxon>fabids</taxon>
        <taxon>Rosales</taxon>
        <taxon>Cannabaceae</taxon>
        <taxon>Cannabis</taxon>
    </lineage>
</organism>